<evidence type="ECO:0000256" key="4">
    <source>
        <dbReference type="ARBA" id="ARBA00022692"/>
    </source>
</evidence>
<sequence length="314" mass="34449">MVGYTIRRIIQSIIVLLGVLVIMFILQSLLPNPARAIVGVHASPAVVHAFIVQNYLNKPFYFQLWHYLYEVIWQHTLGTSYKLNESVGSILKRDAPKSFLLVGVALLISIVVAIPIGIFQAVRRNKASDQAVTGLSFVLYAMPTFFLGELLILLFSEYFHLLPAEAPQGSTVGQILAQPTGLILPIATLALVNFAGYSRFMRSSAIESLAQDFIRTARAKGLSERVVLFKHMLRNSLIPIVTLIGLTLPAVLTAGLITEFLFNFPGIGSDYITALTSQDYPTALGITLIVAVFTVLGNLLADIAYAALDPRVRY</sequence>
<dbReference type="InterPro" id="IPR035906">
    <property type="entry name" value="MetI-like_sf"/>
</dbReference>
<dbReference type="STRING" id="1121877.FEAC_03580"/>
<evidence type="ECO:0000256" key="5">
    <source>
        <dbReference type="ARBA" id="ARBA00022989"/>
    </source>
</evidence>
<proteinExistence type="inferred from homology"/>
<dbReference type="eggNOG" id="COG0601">
    <property type="taxonomic scope" value="Bacteria"/>
</dbReference>
<dbReference type="SUPFAM" id="SSF161098">
    <property type="entry name" value="MetI-like"/>
    <property type="match status" value="1"/>
</dbReference>
<dbReference type="Pfam" id="PF00528">
    <property type="entry name" value="BPD_transp_1"/>
    <property type="match status" value="1"/>
</dbReference>
<evidence type="ECO:0000256" key="7">
    <source>
        <dbReference type="RuleBase" id="RU363032"/>
    </source>
</evidence>
<dbReference type="PROSITE" id="PS50928">
    <property type="entry name" value="ABC_TM1"/>
    <property type="match status" value="1"/>
</dbReference>
<dbReference type="Proteomes" id="UP000032336">
    <property type="component" value="Unassembled WGS sequence"/>
</dbReference>
<feature type="transmembrane region" description="Helical" evidence="7">
    <location>
        <begin position="99"/>
        <end position="119"/>
    </location>
</feature>
<feature type="transmembrane region" description="Helical" evidence="7">
    <location>
        <begin position="12"/>
        <end position="30"/>
    </location>
</feature>
<keyword evidence="4 7" id="KW-0812">Transmembrane</keyword>
<evidence type="ECO:0000256" key="1">
    <source>
        <dbReference type="ARBA" id="ARBA00004651"/>
    </source>
</evidence>
<accession>A0A0D8FXV7</accession>
<comment type="caution">
    <text evidence="9">The sequence shown here is derived from an EMBL/GenBank/DDBJ whole genome shotgun (WGS) entry which is preliminary data.</text>
</comment>
<keyword evidence="10" id="KW-1185">Reference proteome</keyword>
<dbReference type="PANTHER" id="PTHR30465:SF0">
    <property type="entry name" value="OLIGOPEPTIDE TRANSPORT SYSTEM PERMEASE PROTEIN APPB"/>
    <property type="match status" value="1"/>
</dbReference>
<dbReference type="GO" id="GO:0005886">
    <property type="term" value="C:plasma membrane"/>
    <property type="evidence" value="ECO:0007669"/>
    <property type="project" value="UniProtKB-SubCell"/>
</dbReference>
<evidence type="ECO:0000313" key="9">
    <source>
        <dbReference type="EMBL" id="KJE77986.1"/>
    </source>
</evidence>
<dbReference type="CDD" id="cd06261">
    <property type="entry name" value="TM_PBP2"/>
    <property type="match status" value="1"/>
</dbReference>
<reference evidence="9 10" key="1">
    <citation type="submission" date="2015-01" db="EMBL/GenBank/DDBJ databases">
        <title>Draft genome of the acidophilic iron oxidizer Ferrimicrobium acidiphilum strain T23.</title>
        <authorList>
            <person name="Poehlein A."/>
            <person name="Eisen S."/>
            <person name="Schloemann M."/>
            <person name="Johnson B.D."/>
            <person name="Daniel R."/>
            <person name="Muehling M."/>
        </authorList>
    </citation>
    <scope>NUCLEOTIDE SEQUENCE [LARGE SCALE GENOMIC DNA]</scope>
    <source>
        <strain evidence="9 10">T23</strain>
    </source>
</reference>
<dbReference type="Gene3D" id="1.10.3720.10">
    <property type="entry name" value="MetI-like"/>
    <property type="match status" value="1"/>
</dbReference>
<evidence type="ECO:0000259" key="8">
    <source>
        <dbReference type="PROSITE" id="PS50928"/>
    </source>
</evidence>
<evidence type="ECO:0000256" key="2">
    <source>
        <dbReference type="ARBA" id="ARBA00022448"/>
    </source>
</evidence>
<dbReference type="PANTHER" id="PTHR30465">
    <property type="entry name" value="INNER MEMBRANE ABC TRANSPORTER"/>
    <property type="match status" value="1"/>
</dbReference>
<dbReference type="InterPro" id="IPR000515">
    <property type="entry name" value="MetI-like"/>
</dbReference>
<dbReference type="AlphaFoldDB" id="A0A0D8FXV7"/>
<feature type="transmembrane region" description="Helical" evidence="7">
    <location>
        <begin position="131"/>
        <end position="155"/>
    </location>
</feature>
<comment type="subcellular location">
    <subcellularLocation>
        <location evidence="1 7">Cell membrane</location>
        <topology evidence="1 7">Multi-pass membrane protein</topology>
    </subcellularLocation>
</comment>
<evidence type="ECO:0000256" key="3">
    <source>
        <dbReference type="ARBA" id="ARBA00022475"/>
    </source>
</evidence>
<keyword evidence="6 7" id="KW-0472">Membrane</keyword>
<name>A0A0D8FXV7_9ACTN</name>
<evidence type="ECO:0000256" key="6">
    <source>
        <dbReference type="ARBA" id="ARBA00023136"/>
    </source>
</evidence>
<dbReference type="Pfam" id="PF19300">
    <property type="entry name" value="BPD_transp_1_N"/>
    <property type="match status" value="1"/>
</dbReference>
<comment type="similarity">
    <text evidence="7">Belongs to the binding-protein-dependent transport system permease family.</text>
</comment>
<gene>
    <name evidence="9" type="primary">gsiC1</name>
    <name evidence="9" type="ORF">FEAC_03580</name>
</gene>
<dbReference type="InterPro" id="IPR045621">
    <property type="entry name" value="BPD_transp_1_N"/>
</dbReference>
<dbReference type="RefSeq" id="WP_035388409.1">
    <property type="nucleotide sequence ID" value="NZ_JQKF01000002.1"/>
</dbReference>
<keyword evidence="3" id="KW-1003">Cell membrane</keyword>
<dbReference type="PATRIC" id="fig|1121877.4.peg.389"/>
<dbReference type="GO" id="GO:0055085">
    <property type="term" value="P:transmembrane transport"/>
    <property type="evidence" value="ECO:0007669"/>
    <property type="project" value="InterPro"/>
</dbReference>
<dbReference type="EMBL" id="JXUW01000002">
    <property type="protein sequence ID" value="KJE77986.1"/>
    <property type="molecule type" value="Genomic_DNA"/>
</dbReference>
<dbReference type="GeneID" id="78371699"/>
<protein>
    <submittedName>
        <fullName evidence="9">Glutathione transport system permease protein GsiC</fullName>
    </submittedName>
</protein>
<feature type="domain" description="ABC transmembrane type-1" evidence="8">
    <location>
        <begin position="95"/>
        <end position="301"/>
    </location>
</feature>
<keyword evidence="5 7" id="KW-1133">Transmembrane helix</keyword>
<evidence type="ECO:0000313" key="10">
    <source>
        <dbReference type="Proteomes" id="UP000032336"/>
    </source>
</evidence>
<feature type="transmembrane region" description="Helical" evidence="7">
    <location>
        <begin position="282"/>
        <end position="308"/>
    </location>
</feature>
<organism evidence="9 10">
    <name type="scientific">Ferrimicrobium acidiphilum DSM 19497</name>
    <dbReference type="NCBI Taxonomy" id="1121877"/>
    <lineage>
        <taxon>Bacteria</taxon>
        <taxon>Bacillati</taxon>
        <taxon>Actinomycetota</taxon>
        <taxon>Acidimicrobiia</taxon>
        <taxon>Acidimicrobiales</taxon>
        <taxon>Acidimicrobiaceae</taxon>
        <taxon>Ferrimicrobium</taxon>
    </lineage>
</organism>
<feature type="transmembrane region" description="Helical" evidence="7">
    <location>
        <begin position="237"/>
        <end position="262"/>
    </location>
</feature>
<feature type="transmembrane region" description="Helical" evidence="7">
    <location>
        <begin position="175"/>
        <end position="195"/>
    </location>
</feature>
<keyword evidence="2 7" id="KW-0813">Transport</keyword>